<protein>
    <submittedName>
        <fullName evidence="1">Type I-C CRISPR-associated protein Cas8c/Csd1</fullName>
    </submittedName>
</protein>
<dbReference type="Pfam" id="PF09709">
    <property type="entry name" value="Cas_Csd1"/>
    <property type="match status" value="1"/>
</dbReference>
<evidence type="ECO:0000313" key="1">
    <source>
        <dbReference type="EMBL" id="MSS41284.1"/>
    </source>
</evidence>
<dbReference type="EMBL" id="VUMB01000030">
    <property type="protein sequence ID" value="MSS41284.1"/>
    <property type="molecule type" value="Genomic_DNA"/>
</dbReference>
<dbReference type="InterPro" id="IPR010144">
    <property type="entry name" value="CRISPR-assoc_prot_Csd1-typ"/>
</dbReference>
<gene>
    <name evidence="1" type="primary">cas8c</name>
    <name evidence="1" type="ORF">FYJ37_13240</name>
</gene>
<evidence type="ECO:0000313" key="2">
    <source>
        <dbReference type="Proteomes" id="UP000462363"/>
    </source>
</evidence>
<organism evidence="1 2">
    <name type="scientific">Clostridium scindens (strain JCM 10418 / VPI 12708)</name>
    <dbReference type="NCBI Taxonomy" id="29347"/>
    <lineage>
        <taxon>Bacteria</taxon>
        <taxon>Bacillati</taxon>
        <taxon>Bacillota</taxon>
        <taxon>Clostridia</taxon>
        <taxon>Lachnospirales</taxon>
        <taxon>Lachnospiraceae</taxon>
    </lineage>
</organism>
<proteinExistence type="predicted"/>
<dbReference type="NCBIfam" id="TIGR01863">
    <property type="entry name" value="cas_Csd1"/>
    <property type="match status" value="1"/>
</dbReference>
<dbReference type="RefSeq" id="WP_154322020.1">
    <property type="nucleotide sequence ID" value="NZ_CAJLHJ010000051.1"/>
</dbReference>
<reference evidence="1 2" key="1">
    <citation type="submission" date="2019-08" db="EMBL/GenBank/DDBJ databases">
        <title>In-depth cultivation of the pig gut microbiome towards novel bacterial diversity and tailored functional studies.</title>
        <authorList>
            <person name="Wylensek D."/>
            <person name="Hitch T.C.A."/>
            <person name="Clavel T."/>
        </authorList>
    </citation>
    <scope>NUCLEOTIDE SEQUENCE [LARGE SCALE GENOMIC DNA]</scope>
    <source>
        <strain evidence="1 2">BL-389-WT-3D</strain>
    </source>
</reference>
<accession>A0A844FD73</accession>
<dbReference type="AlphaFoldDB" id="A0A844FD73"/>
<comment type="caution">
    <text evidence="1">The sequence shown here is derived from an EMBL/GenBank/DDBJ whole genome shotgun (WGS) entry which is preliminary data.</text>
</comment>
<dbReference type="Proteomes" id="UP000462363">
    <property type="component" value="Unassembled WGS sequence"/>
</dbReference>
<sequence>MSWFSELYDLYEKNEEKIGRVEYKTRQGKKGPEQVPLVLLPIFHTTVAAQITVDIDSEGNILGASRVPDEDKMTIIPVTETSGIRTSGVEAHPFCDNLKYLAADYARYVKNEKKDFSKNHKLYIEGLKSWHLSEYTHPKVDALYAYLSKGTLMADLVEEGVLITDEKGVLLEKEKIQIVSQADAFVRFRIIEKADLSQDILNDPSGRYFSECWLDGTLQKSYIKYHRSRLTQTDFCYLTGENVPVSYLQPKKIRNEGDGAKLISSNDEDNYTFKGRFTDKTEAFAIGYEASQKAHNALKWIIRKQGYSWDDLCIVIWESNLEPIPDWGADTDKIEEAYQEAQESEYEGWGEEEEQEEKEYETGAAAAARFKAAMRGYGENLKTDSKVMILAFDAATTGRLAMVENKEFAASRYVDNIKYWHDSCRWLQSKYKDGHNFRYFGMAGVKDIAEALYGTEQKGIISLGGNTRMYAEVCKRLLPCISERRRVPRDIVNAAVQKASSPVSYDNRYNWEKVLSIACALVKKQKMEVEKEEWKVSLNEESRNRDYLYGRLLAMADRIEYRTFDRDEDGKRVTNAKRYMNAFAQHPYQTWKVLEERIQPYLQKLDIKERNSYNKTLDEIYELFDEKEFTNNDRLEGLYLLGYHSQSYELKYRPKKAEEEKE</sequence>
<name>A0A844FD73_CLOSV</name>